<evidence type="ECO:0000256" key="1">
    <source>
        <dbReference type="SAM" id="SignalP"/>
    </source>
</evidence>
<dbReference type="SUPFAM" id="SSF53474">
    <property type="entry name" value="alpha/beta-Hydrolases"/>
    <property type="match status" value="1"/>
</dbReference>
<dbReference type="PROSITE" id="PS51257">
    <property type="entry name" value="PROKAR_LIPOPROTEIN"/>
    <property type="match status" value="1"/>
</dbReference>
<dbReference type="Pfam" id="PF10142">
    <property type="entry name" value="PhoPQ_related"/>
    <property type="match status" value="1"/>
</dbReference>
<dbReference type="InterPro" id="IPR029058">
    <property type="entry name" value="AB_hydrolase_fold"/>
</dbReference>
<dbReference type="RefSeq" id="WP_369790163.1">
    <property type="nucleotide sequence ID" value="NZ_CP165628.1"/>
</dbReference>
<feature type="signal peptide" evidence="1">
    <location>
        <begin position="1"/>
        <end position="20"/>
    </location>
</feature>
<reference evidence="2" key="1">
    <citation type="submission" date="2024-07" db="EMBL/GenBank/DDBJ databases">
        <authorList>
            <person name="Biller S.J."/>
        </authorList>
    </citation>
    <scope>NUCLEOTIDE SEQUENCE</scope>
    <source>
        <strain evidence="2">WC2420</strain>
    </source>
</reference>
<dbReference type="PIRSF" id="PIRSF014728">
    <property type="entry name" value="PqaA"/>
    <property type="match status" value="1"/>
</dbReference>
<dbReference type="Gene3D" id="3.40.50.1820">
    <property type="entry name" value="alpha/beta hydrolase"/>
    <property type="match status" value="1"/>
</dbReference>
<dbReference type="InterPro" id="IPR009199">
    <property type="entry name" value="PhoPQ-act_pathogen-rel_PqaA"/>
</dbReference>
<dbReference type="AlphaFoldDB" id="A0AB39VW69"/>
<proteinExistence type="predicted"/>
<sequence>MKVLRLSLFSLALLSNGLFAQTLPVAAACNSQGPQADGSQVLSCYRQQLAQQPLDYWFVDNKQAPREYRYLLNSVLPAHYHIDPSKPPVQVNTYKLNSQSWSPAGLVTPQKWTHDVSIYIPKDVKGTTAVLAIDMTPDVMIDIAQSTNTIVVSLDNIPSVGLIYDNDKTPRIEDDSIGRSFELFMDNPDQRQTLPLHVPMSAAISQTIRLAQLELKPWHVDKFIVTGASKRGWASWLAGISDPSVVAIVPFVADILNTKDIIKHMYKTYGGNWPIAFKPYYDHKVDLDVDKPAFDKLMKIEDPLQYRDSSEASRLAIPKYIVNASGDDFFPADDSHYYYDQLPGEKSMRVAPNSDHMGIEKFMQSSLVPFVNRYQDHVALPTVTVAKSDANNPQQRLVTFSEKPVKVVQWTAVNTDSRDFRYNCGIRYTSEPLTATEANTVNLSLDYSGAGWQARFIEATFADGYVATTQVYITPDAKYPVTAPASKGGSCQTLPGRAQIN</sequence>
<protein>
    <submittedName>
        <fullName evidence="2">PhoPQ-activated protein PqaA family protein</fullName>
    </submittedName>
</protein>
<dbReference type="PANTHER" id="PTHR31497:SF0">
    <property type="entry name" value="AUTOCRINE PROLIFERATION REPRESSOR PROTEIN A"/>
    <property type="match status" value="1"/>
</dbReference>
<dbReference type="EMBL" id="CP165628">
    <property type="protein sequence ID" value="XDU73869.1"/>
    <property type="molecule type" value="Genomic_DNA"/>
</dbReference>
<dbReference type="PANTHER" id="PTHR31497">
    <property type="entry name" value="AUTOCRINE PROLIFERATION REPRESSOR PROTEIN A"/>
    <property type="match status" value="1"/>
</dbReference>
<evidence type="ECO:0000313" key="2">
    <source>
        <dbReference type="EMBL" id="XDU73869.1"/>
    </source>
</evidence>
<gene>
    <name evidence="2" type="ORF">AB3G37_07260</name>
</gene>
<organism evidence="2">
    <name type="scientific">Rouxiella sp. WC2420</name>
    <dbReference type="NCBI Taxonomy" id="3234145"/>
    <lineage>
        <taxon>Bacteria</taxon>
        <taxon>Pseudomonadati</taxon>
        <taxon>Pseudomonadota</taxon>
        <taxon>Gammaproteobacteria</taxon>
        <taxon>Enterobacterales</taxon>
        <taxon>Yersiniaceae</taxon>
        <taxon>Rouxiella</taxon>
    </lineage>
</organism>
<name>A0AB39VW69_9GAMM</name>
<feature type="chain" id="PRO_5044254458" evidence="1">
    <location>
        <begin position="21"/>
        <end position="501"/>
    </location>
</feature>
<accession>A0AB39VW69</accession>
<keyword evidence="1" id="KW-0732">Signal</keyword>